<protein>
    <submittedName>
        <fullName evidence="1">Uncharacterized protein</fullName>
    </submittedName>
</protein>
<reference evidence="1 2" key="1">
    <citation type="journal article" date="2015" name="Genome Biol. Evol.">
        <title>Characterization of Three Mycobacterium spp. with Potential Use in Bioremediation by Genome Sequencing and Comparative Genomics.</title>
        <authorList>
            <person name="Das S."/>
            <person name="Pettersson B.M."/>
            <person name="Behra P.R."/>
            <person name="Ramesh M."/>
            <person name="Dasgupta S."/>
            <person name="Bhattacharya A."/>
            <person name="Kirsebom L.A."/>
        </authorList>
    </citation>
    <scope>NUCLEOTIDE SEQUENCE [LARGE SCALE GENOMIC DNA]</scope>
    <source>
        <strain evidence="1 2">DSM 43826</strain>
    </source>
</reference>
<keyword evidence="2" id="KW-1185">Reference proteome</keyword>
<comment type="caution">
    <text evidence="1">The sequence shown here is derived from an EMBL/GenBank/DDBJ whole genome shotgun (WGS) entry which is preliminary data.</text>
</comment>
<evidence type="ECO:0000313" key="1">
    <source>
        <dbReference type="EMBL" id="KMO72492.1"/>
    </source>
</evidence>
<gene>
    <name evidence="1" type="ORF">MCHLDSM_03975</name>
</gene>
<dbReference type="AlphaFoldDB" id="A0A0J6VSM5"/>
<dbReference type="Proteomes" id="UP000036513">
    <property type="component" value="Unassembled WGS sequence"/>
</dbReference>
<organism evidence="1 2">
    <name type="scientific">Mycolicibacterium chlorophenolicum</name>
    <dbReference type="NCBI Taxonomy" id="37916"/>
    <lineage>
        <taxon>Bacteria</taxon>
        <taxon>Bacillati</taxon>
        <taxon>Actinomycetota</taxon>
        <taxon>Actinomycetes</taxon>
        <taxon>Mycobacteriales</taxon>
        <taxon>Mycobacteriaceae</taxon>
        <taxon>Mycolicibacterium</taxon>
    </lineage>
</organism>
<accession>A0A0J6VSM5</accession>
<proteinExistence type="predicted"/>
<dbReference type="EMBL" id="JYNL01000043">
    <property type="protein sequence ID" value="KMO72492.1"/>
    <property type="molecule type" value="Genomic_DNA"/>
</dbReference>
<evidence type="ECO:0000313" key="2">
    <source>
        <dbReference type="Proteomes" id="UP000036513"/>
    </source>
</evidence>
<name>A0A0J6VSM5_9MYCO</name>
<sequence length="49" mass="4875">MSSCPTRKSGAVLRELILGPAGFGQLFADLTVFAAITEADGAHAAAGIA</sequence>